<accession>A0ABV8IWD7</accession>
<dbReference type="Proteomes" id="UP001595867">
    <property type="component" value="Unassembled WGS sequence"/>
</dbReference>
<dbReference type="RefSeq" id="WP_378069200.1">
    <property type="nucleotide sequence ID" value="NZ_JBHSBL010000019.1"/>
</dbReference>
<proteinExistence type="predicted"/>
<organism evidence="1 2">
    <name type="scientific">Actinoplanes subglobosus</name>
    <dbReference type="NCBI Taxonomy" id="1547892"/>
    <lineage>
        <taxon>Bacteria</taxon>
        <taxon>Bacillati</taxon>
        <taxon>Actinomycetota</taxon>
        <taxon>Actinomycetes</taxon>
        <taxon>Micromonosporales</taxon>
        <taxon>Micromonosporaceae</taxon>
        <taxon>Actinoplanes</taxon>
    </lineage>
</organism>
<keyword evidence="2" id="KW-1185">Reference proteome</keyword>
<sequence>MTSSPGWLSRYQRGQRQRVWLELRQVGSTLRGTGLGEEAQLVCDEMARRARQNIEVLVERLTEDGYRFHSNDDGQVPMLPHAPPTAGAAEYVQRLEDRFGAVPMTLSAWARIVGDVWFVGTHPSMPGLAGADPLVIELEGSLHEVPRWFVDVVDEEWDDWQERQAEDPDDEPFVLPVAPDHYHKNNTSGGGAYGFILPDGCVDGVFSWETDLPFVSYLNWVFSDGGFPRPPGDKDWWQLRRRLTKDLLPL</sequence>
<evidence type="ECO:0008006" key="3">
    <source>
        <dbReference type="Google" id="ProtNLM"/>
    </source>
</evidence>
<name>A0ABV8IWD7_9ACTN</name>
<reference evidence="2" key="1">
    <citation type="journal article" date="2019" name="Int. J. Syst. Evol. Microbiol.">
        <title>The Global Catalogue of Microorganisms (GCM) 10K type strain sequencing project: providing services to taxonomists for standard genome sequencing and annotation.</title>
        <authorList>
            <consortium name="The Broad Institute Genomics Platform"/>
            <consortium name="The Broad Institute Genome Sequencing Center for Infectious Disease"/>
            <person name="Wu L."/>
            <person name="Ma J."/>
        </authorList>
    </citation>
    <scope>NUCLEOTIDE SEQUENCE [LARGE SCALE GENOMIC DNA]</scope>
    <source>
        <strain evidence="2">TBRC 5832</strain>
    </source>
</reference>
<evidence type="ECO:0000313" key="2">
    <source>
        <dbReference type="Proteomes" id="UP001595867"/>
    </source>
</evidence>
<gene>
    <name evidence="1" type="ORF">ACFO0C_25510</name>
</gene>
<comment type="caution">
    <text evidence="1">The sequence shown here is derived from an EMBL/GenBank/DDBJ whole genome shotgun (WGS) entry which is preliminary data.</text>
</comment>
<evidence type="ECO:0000313" key="1">
    <source>
        <dbReference type="EMBL" id="MFC4068299.1"/>
    </source>
</evidence>
<protein>
    <recommendedName>
        <fullName evidence="3">Knr4/Smi1-like domain-containing protein</fullName>
    </recommendedName>
</protein>
<dbReference type="EMBL" id="JBHSBL010000019">
    <property type="protein sequence ID" value="MFC4068299.1"/>
    <property type="molecule type" value="Genomic_DNA"/>
</dbReference>